<dbReference type="GO" id="GO:0047355">
    <property type="term" value="F:CDP-glycerol glycerophosphotransferase activity"/>
    <property type="evidence" value="ECO:0007669"/>
    <property type="project" value="InterPro"/>
</dbReference>
<proteinExistence type="predicted"/>
<accession>A0A4R0G4D7</accession>
<evidence type="ECO:0000313" key="1">
    <source>
        <dbReference type="EMBL" id="TCB90199.1"/>
    </source>
</evidence>
<dbReference type="RefSeq" id="WP_131635418.1">
    <property type="nucleotide sequence ID" value="NZ_SJOO01000011.1"/>
</dbReference>
<sequence>MLLREIHNMSLKTSHKTRYIGFLMETSFHYDVYINIITALLNKNIPCDIIINDVIEAEYVNNMVNFLGTVNVPGLRFMLLSSVLKHEQVYSCLVTPYYLSYAEKIAPIHVRTVYGLAKNEWNHAAWNGKYDYILCYSHYTAKALDLASRVKVVGNPRFDAWHSKKYPQALPSHITLDPQKPTLLYAPTYGELSSLPHWAEKLGRLSGEYNIICKLHHGTLYRKEEQQSLKAARRFLKNIVTDNTSTFALLEHADYVISDNSGFIFDAVNAEKRVILLRWDEMDDLLTKNRSYSTIESPEQQIRKLLPDARDMADLRTFLSEDYPWHKNAAELDFIRTEYCDAFNDGNAGLRAAEIIDEATSG</sequence>
<dbReference type="EMBL" id="SJOO01000011">
    <property type="protein sequence ID" value="TCB90199.1"/>
    <property type="molecule type" value="Genomic_DNA"/>
</dbReference>
<organism evidence="1 2">
    <name type="scientific">Enterobacter wuhouensis</name>
    <dbReference type="NCBI Taxonomy" id="2529381"/>
    <lineage>
        <taxon>Bacteria</taxon>
        <taxon>Pseudomonadati</taxon>
        <taxon>Pseudomonadota</taxon>
        <taxon>Gammaproteobacteria</taxon>
        <taxon>Enterobacterales</taxon>
        <taxon>Enterobacteriaceae</taxon>
        <taxon>Enterobacter</taxon>
    </lineage>
</organism>
<dbReference type="InterPro" id="IPR043148">
    <property type="entry name" value="TagF_C"/>
</dbReference>
<dbReference type="GO" id="GO:0016020">
    <property type="term" value="C:membrane"/>
    <property type="evidence" value="ECO:0007669"/>
    <property type="project" value="InterPro"/>
</dbReference>
<name>A0A4R0G4D7_9ENTR</name>
<dbReference type="Proteomes" id="UP000291424">
    <property type="component" value="Unassembled WGS sequence"/>
</dbReference>
<keyword evidence="1" id="KW-0808">Transferase</keyword>
<dbReference type="SUPFAM" id="SSF53756">
    <property type="entry name" value="UDP-Glycosyltransferase/glycogen phosphorylase"/>
    <property type="match status" value="1"/>
</dbReference>
<dbReference type="OrthoDB" id="215285at2"/>
<comment type="caution">
    <text evidence="1">The sequence shown here is derived from an EMBL/GenBank/DDBJ whole genome shotgun (WGS) entry which is preliminary data.</text>
</comment>
<dbReference type="InterPro" id="IPR007554">
    <property type="entry name" value="Glycerophosphate_synth"/>
</dbReference>
<evidence type="ECO:0000313" key="2">
    <source>
        <dbReference type="Proteomes" id="UP000291424"/>
    </source>
</evidence>
<dbReference type="AlphaFoldDB" id="A0A4R0G4D7"/>
<dbReference type="Pfam" id="PF04464">
    <property type="entry name" value="Glyphos_transf"/>
    <property type="match status" value="1"/>
</dbReference>
<protein>
    <submittedName>
        <fullName evidence="1">Glycosyl transferase family 2</fullName>
    </submittedName>
</protein>
<reference evidence="1 2" key="1">
    <citation type="submission" date="2019-02" db="EMBL/GenBank/DDBJ databases">
        <title>The draft genome of Enterobacter spp. strains.</title>
        <authorList>
            <person name="Wang C."/>
            <person name="Feng Y."/>
            <person name="Zong Z."/>
        </authorList>
    </citation>
    <scope>NUCLEOTIDE SEQUENCE [LARGE SCALE GENOMIC DNA]</scope>
    <source>
        <strain evidence="1 2">WCHEW120002</strain>
    </source>
</reference>
<gene>
    <name evidence="1" type="ORF">E0L20_19705</name>
</gene>
<dbReference type="Gene3D" id="3.40.50.12580">
    <property type="match status" value="1"/>
</dbReference>